<dbReference type="Pfam" id="PF03704">
    <property type="entry name" value="BTAD"/>
    <property type="match status" value="1"/>
</dbReference>
<dbReference type="SUPFAM" id="SSF46894">
    <property type="entry name" value="C-terminal effector domain of the bipartite response regulators"/>
    <property type="match status" value="1"/>
</dbReference>
<dbReference type="PRINTS" id="PR00364">
    <property type="entry name" value="DISEASERSIST"/>
</dbReference>
<evidence type="ECO:0000256" key="2">
    <source>
        <dbReference type="ARBA" id="ARBA00023125"/>
    </source>
</evidence>
<keyword evidence="7" id="KW-1185">Reference proteome</keyword>
<dbReference type="Pfam" id="PF13191">
    <property type="entry name" value="AAA_16"/>
    <property type="match status" value="1"/>
</dbReference>
<comment type="caution">
    <text evidence="6">The sequence shown here is derived from an EMBL/GenBank/DDBJ whole genome shotgun (WGS) entry which is preliminary data.</text>
</comment>
<dbReference type="InterPro" id="IPR016032">
    <property type="entry name" value="Sig_transdc_resp-reg_C-effctor"/>
</dbReference>
<feature type="region of interest" description="Disordered" evidence="4">
    <location>
        <begin position="250"/>
        <end position="299"/>
    </location>
</feature>
<name>A0ABP7BK27_9ACTN</name>
<dbReference type="SUPFAM" id="SSF48452">
    <property type="entry name" value="TPR-like"/>
    <property type="match status" value="2"/>
</dbReference>
<dbReference type="EMBL" id="BAAAZP010000049">
    <property type="protein sequence ID" value="GAA3661496.1"/>
    <property type="molecule type" value="Genomic_DNA"/>
</dbReference>
<evidence type="ECO:0000256" key="1">
    <source>
        <dbReference type="ARBA" id="ARBA00005820"/>
    </source>
</evidence>
<dbReference type="Gene3D" id="1.10.10.10">
    <property type="entry name" value="Winged helix-like DNA-binding domain superfamily/Winged helix DNA-binding domain"/>
    <property type="match status" value="1"/>
</dbReference>
<dbReference type="RefSeq" id="WP_344876555.1">
    <property type="nucleotide sequence ID" value="NZ_BAAAZP010000049.1"/>
</dbReference>
<dbReference type="Pfam" id="PF25872">
    <property type="entry name" value="HTH_77"/>
    <property type="match status" value="1"/>
</dbReference>
<proteinExistence type="inferred from homology"/>
<dbReference type="InterPro" id="IPR027417">
    <property type="entry name" value="P-loop_NTPase"/>
</dbReference>
<feature type="domain" description="OmpR/PhoB-type" evidence="5">
    <location>
        <begin position="1"/>
        <end position="96"/>
    </location>
</feature>
<evidence type="ECO:0000256" key="4">
    <source>
        <dbReference type="SAM" id="MobiDB-lite"/>
    </source>
</evidence>
<protein>
    <submittedName>
        <fullName evidence="6">BTAD domain-containing putative transcriptional regulator</fullName>
    </submittedName>
</protein>
<accession>A0ABP7BK27</accession>
<dbReference type="SUPFAM" id="SSF52540">
    <property type="entry name" value="P-loop containing nucleoside triphosphate hydrolases"/>
    <property type="match status" value="1"/>
</dbReference>
<dbReference type="InterPro" id="IPR041664">
    <property type="entry name" value="AAA_16"/>
</dbReference>
<dbReference type="PANTHER" id="PTHR47691:SF3">
    <property type="entry name" value="HTH-TYPE TRANSCRIPTIONAL REGULATOR RV0890C-RELATED"/>
    <property type="match status" value="1"/>
</dbReference>
<organism evidence="6 7">
    <name type="scientific">Nonomuraea antimicrobica</name>
    <dbReference type="NCBI Taxonomy" id="561173"/>
    <lineage>
        <taxon>Bacteria</taxon>
        <taxon>Bacillati</taxon>
        <taxon>Actinomycetota</taxon>
        <taxon>Actinomycetes</taxon>
        <taxon>Streptosporangiales</taxon>
        <taxon>Streptosporangiaceae</taxon>
        <taxon>Nonomuraea</taxon>
    </lineage>
</organism>
<sequence length="1118" mass="119164">MRFGVLGPVAVWQDDGMPVHIRETKVRTLLAAMLAYAGRAVSADRLVTDLWGAAPPRHAAGALQGKVSRLRASLEAAEPGRGAMVELRDGGYLLRTPPGAVDAERFADLTARGTAAESPRERDAMLGEALALWRGPAFDGHDAEEFARAEILRLEELRLAAFEARARARLDLGRPDLVLTEIGGLLARHPFKEGLHAIHMRALYQAGRQSEALAVHRDLRDKLADELGIDPGPELADLHQAILRQDPELATRPALAQPVREDRESAARSAMEQPVRQDPEPVARPATARPVTNVPRPLTGLVGRDGELAEVRSRLRSARLVTLTGPGGVGKTRLALEAAVEAAAHSGLRFGDGVWFVEFNELGRGTADAPTADDLAAQVAATLGIRDDATALSGRVEPPRALDSSAALTGALRGKRMLIVMDGCEHLSGPVAELVKQVLTTCPHVRILATSRRSLRLPGEMLWLVEPLGKSAATRLFEERAAASVPGFTVGDAEAGAVATICRRLDGIPLALELAATRVRGLGVHELAARLDDRFALLATGHGDAPPQQRTLRTVIDWSWELLTDQERAVLRRLAAHVGGFTLAAAEHVCAGDGVGRPEVADLVAALVDHSLAQRGEGDRYRLLESVAAYSAERLEQAGETDRTRRRHLRHHLSLCEQAEQGLRGPEQGEWLRRLDEEAANVRAALAWAVRSGADIDALRLTSALGWYWFLRGRHAEAVRSLRTALAAPGRDVPTPVRLGAQAWEAGFTLLTGENGHSTDGMGEISDLLARYGDADDPLGHARATWFLGFALCRSGTDLPTGERLVKEALGAFGPLGDGWGTAAAQSILATLALLRGDLAAVEHHGGESLTLFRALADAWGHSQAAYPLAALAEIAGDYAGAARLHREGLRLAEELHLWHEAVDRMVGLGRIALLEGDHVRAEDLHEQAARLAIERNYPAGEIHAALGLALAARRRGRYDLAERHLRRLLEWHESRAFEPGPALILAELGFLAEQRGDATAALARHGEGLAAARATGDPRAVALALEGLAGAHTLAGRPDKGAVLLGAASAVRESVEAPLPPAERGDVDRITQAVRTALGGAALAARFATGQAAGADGLAGLDLAWAASACGRPRRPA</sequence>
<evidence type="ECO:0000313" key="6">
    <source>
        <dbReference type="EMBL" id="GAA3661496.1"/>
    </source>
</evidence>
<dbReference type="InterPro" id="IPR058852">
    <property type="entry name" value="HTH_77"/>
</dbReference>
<comment type="similarity">
    <text evidence="1">Belongs to the AfsR/DnrI/RedD regulatory family.</text>
</comment>
<dbReference type="SMART" id="SM01043">
    <property type="entry name" value="BTAD"/>
    <property type="match status" value="1"/>
</dbReference>
<dbReference type="Gene3D" id="1.25.40.10">
    <property type="entry name" value="Tetratricopeptide repeat domain"/>
    <property type="match status" value="3"/>
</dbReference>
<keyword evidence="2 3" id="KW-0238">DNA-binding</keyword>
<evidence type="ECO:0000259" key="5">
    <source>
        <dbReference type="PROSITE" id="PS51755"/>
    </source>
</evidence>
<evidence type="ECO:0000256" key="3">
    <source>
        <dbReference type="PROSITE-ProRule" id="PRU01091"/>
    </source>
</evidence>
<dbReference type="InterPro" id="IPR005158">
    <property type="entry name" value="BTAD"/>
</dbReference>
<dbReference type="PROSITE" id="PS51755">
    <property type="entry name" value="OMPR_PHOB"/>
    <property type="match status" value="1"/>
</dbReference>
<dbReference type="InterPro" id="IPR036388">
    <property type="entry name" value="WH-like_DNA-bd_sf"/>
</dbReference>
<gene>
    <name evidence="6" type="ORF">GCM10022224_026240</name>
</gene>
<dbReference type="PANTHER" id="PTHR47691">
    <property type="entry name" value="REGULATOR-RELATED"/>
    <property type="match status" value="1"/>
</dbReference>
<dbReference type="Proteomes" id="UP001500902">
    <property type="component" value="Unassembled WGS sequence"/>
</dbReference>
<dbReference type="SMART" id="SM00862">
    <property type="entry name" value="Trans_reg_C"/>
    <property type="match status" value="1"/>
</dbReference>
<dbReference type="Gene3D" id="3.40.50.300">
    <property type="entry name" value="P-loop containing nucleotide triphosphate hydrolases"/>
    <property type="match status" value="1"/>
</dbReference>
<dbReference type="InterPro" id="IPR011990">
    <property type="entry name" value="TPR-like_helical_dom_sf"/>
</dbReference>
<reference evidence="7" key="1">
    <citation type="journal article" date="2019" name="Int. J. Syst. Evol. Microbiol.">
        <title>The Global Catalogue of Microorganisms (GCM) 10K type strain sequencing project: providing services to taxonomists for standard genome sequencing and annotation.</title>
        <authorList>
            <consortium name="The Broad Institute Genomics Platform"/>
            <consortium name="The Broad Institute Genome Sequencing Center for Infectious Disease"/>
            <person name="Wu L."/>
            <person name="Ma J."/>
        </authorList>
    </citation>
    <scope>NUCLEOTIDE SEQUENCE [LARGE SCALE GENOMIC DNA]</scope>
    <source>
        <strain evidence="7">JCM 16904</strain>
    </source>
</reference>
<dbReference type="InterPro" id="IPR001867">
    <property type="entry name" value="OmpR/PhoB-type_DNA-bd"/>
</dbReference>
<evidence type="ECO:0000313" key="7">
    <source>
        <dbReference type="Proteomes" id="UP001500902"/>
    </source>
</evidence>
<dbReference type="CDD" id="cd15831">
    <property type="entry name" value="BTAD"/>
    <property type="match status" value="1"/>
</dbReference>
<feature type="DNA-binding region" description="OmpR/PhoB-type" evidence="3">
    <location>
        <begin position="1"/>
        <end position="96"/>
    </location>
</feature>